<keyword evidence="2" id="KW-0812">Transmembrane</keyword>
<proteinExistence type="predicted"/>
<keyword evidence="4" id="KW-1185">Reference proteome</keyword>
<reference evidence="3 4" key="2">
    <citation type="submission" date="2015-03" db="EMBL/GenBank/DDBJ databases">
        <authorList>
            <person name="Chan K.-G."/>
        </authorList>
    </citation>
    <scope>NUCLEOTIDE SEQUENCE [LARGE SCALE GENOMIC DNA]</scope>
    <source>
        <strain evidence="3 4">RB-25</strain>
    </source>
</reference>
<evidence type="ECO:0000256" key="1">
    <source>
        <dbReference type="SAM" id="MobiDB-lite"/>
    </source>
</evidence>
<feature type="compositionally biased region" description="Low complexity" evidence="1">
    <location>
        <begin position="303"/>
        <end position="316"/>
    </location>
</feature>
<feature type="transmembrane region" description="Helical" evidence="2">
    <location>
        <begin position="197"/>
        <end position="216"/>
    </location>
</feature>
<feature type="transmembrane region" description="Helical" evidence="2">
    <location>
        <begin position="17"/>
        <end position="37"/>
    </location>
</feature>
<feature type="compositionally biased region" description="Gly residues" evidence="1">
    <location>
        <begin position="317"/>
        <end position="327"/>
    </location>
</feature>
<feature type="region of interest" description="Disordered" evidence="1">
    <location>
        <begin position="303"/>
        <end position="327"/>
    </location>
</feature>
<dbReference type="InterPro" id="IPR026467">
    <property type="entry name" value="Ser/Gly_Cys_C_dom"/>
</dbReference>
<feature type="transmembrane region" description="Helical" evidence="2">
    <location>
        <begin position="169"/>
        <end position="191"/>
    </location>
</feature>
<dbReference type="eggNOG" id="ENOG5032CCP">
    <property type="taxonomic scope" value="Bacteria"/>
</dbReference>
<dbReference type="NCBIfam" id="TIGR04222">
    <property type="entry name" value="near_uncomplex"/>
    <property type="match status" value="1"/>
</dbReference>
<dbReference type="AlphaFoldDB" id="W0LFW3"/>
<reference evidence="3 4" key="1">
    <citation type="submission" date="2014-01" db="EMBL/GenBank/DDBJ databases">
        <title>Isolation of Serratia multitudinisentens RB-25 from Ex-Landfill site.</title>
        <authorList>
            <person name="Robson E.H.J."/>
        </authorList>
    </citation>
    <scope>NUCLEOTIDE SEQUENCE [LARGE SCALE GENOMIC DNA]</scope>
    <source>
        <strain evidence="3 4">RB-25</strain>
    </source>
</reference>
<accession>W0LFW3</accession>
<dbReference type="PATRIC" id="fig|1441930.4.peg.2164"/>
<evidence type="ECO:0000313" key="4">
    <source>
        <dbReference type="Proteomes" id="UP000019030"/>
    </source>
</evidence>
<keyword evidence="2" id="KW-1133">Transmembrane helix</keyword>
<evidence type="ECO:0000256" key="2">
    <source>
        <dbReference type="SAM" id="Phobius"/>
    </source>
</evidence>
<keyword evidence="2" id="KW-0472">Membrane</keyword>
<evidence type="ECO:0008006" key="5">
    <source>
        <dbReference type="Google" id="ProtNLM"/>
    </source>
</evidence>
<dbReference type="Proteomes" id="UP000019030">
    <property type="component" value="Chromosome"/>
</dbReference>
<dbReference type="STRING" id="1441930.Z042_10825"/>
<name>W0LFW3_9GAMM</name>
<organism evidence="3 4">
    <name type="scientific">Chania multitudinisentens RB-25</name>
    <dbReference type="NCBI Taxonomy" id="1441930"/>
    <lineage>
        <taxon>Bacteria</taxon>
        <taxon>Pseudomonadati</taxon>
        <taxon>Pseudomonadota</taxon>
        <taxon>Gammaproteobacteria</taxon>
        <taxon>Enterobacterales</taxon>
        <taxon>Yersiniaceae</taxon>
        <taxon>Chania</taxon>
    </lineage>
</organism>
<protein>
    <recommendedName>
        <fullName evidence="5">TIGR04222 domain-containing membrane protein</fullName>
    </recommendedName>
</protein>
<evidence type="ECO:0000313" key="3">
    <source>
        <dbReference type="EMBL" id="AHG22753.1"/>
    </source>
</evidence>
<sequence length="327" mass="36062">MTWTAYSNPLADMYGPWFLAFYLLYCLVLMWLVSLTLRRCLQSYSPSGSPSISLPAKIDPYYVAWLKGGIEHLLTLVMMRLSYKGLLIAGKHKGKTFMRSQSDNSEPANQKEQRLNRLEQLVLFRFEAENDQKKGPALSALRPLYQGFNAQAQLDGYTYPAAYQRASQCILWAGWVFMLSMGFYKLTIASLKGHQNVGFLIAMMLLFGWLYYAIFLRNRAGKAHLTPKGERFLSHLSTTLPKDKKSLKQLDIAMVAIALAGNNDTYYYSRCDLGRQAYTLGLLYPASAAAAAGSLAPGSYDSANHSSSDSDSTSGCSGCGGCGGGGD</sequence>
<dbReference type="OrthoDB" id="482717at2"/>
<dbReference type="RefSeq" id="WP_024910620.1">
    <property type="nucleotide sequence ID" value="NZ_CP007044.2"/>
</dbReference>
<gene>
    <name evidence="3" type="ORF">Z042_10825</name>
</gene>
<dbReference type="HOGENOM" id="CLU_902190_0_0_6"/>
<dbReference type="EMBL" id="CP007044">
    <property type="protein sequence ID" value="AHG22753.1"/>
    <property type="molecule type" value="Genomic_DNA"/>
</dbReference>
<dbReference type="KEGG" id="sfo:Z042_10825"/>